<sequence>MGDLAVRHRLGRAALLSLLLLSAAQPAATTPPTDPADLVLTDGFEQHGFAPEGGLFYKDNPEQRGGQVVFGTRSPLRGRGELTLTAMPSCDPRARACSERAEVWERPEVLAPYSRTVWYGFAMRLNDPLPQDDRRYVMAQWKREILRDAQGDFSPFLALRLYRGRLGFTVETDLVESYPIGGPQRPQGCLPGEARVLSRPQVHQTRALVAIESGSVPEEYPSYFGACAPGIRVTRHADLPAAQKGWIDFVVRSQPGPSGDGHIEILADGIPIVTVKGHIGHAAPGLDRNQYFKFGPYRAPNVQPWSISYDDFRRGPRCSDVIRAGQCPSE</sequence>
<proteinExistence type="predicted"/>
<organism evidence="2 3">
    <name type="scientific">Bosea spartocytisi</name>
    <dbReference type="NCBI Taxonomy" id="2773451"/>
    <lineage>
        <taxon>Bacteria</taxon>
        <taxon>Pseudomonadati</taxon>
        <taxon>Pseudomonadota</taxon>
        <taxon>Alphaproteobacteria</taxon>
        <taxon>Hyphomicrobiales</taxon>
        <taxon>Boseaceae</taxon>
        <taxon>Bosea</taxon>
    </lineage>
</organism>
<gene>
    <name evidence="2" type="ORF">IED13_17765</name>
</gene>
<keyword evidence="1" id="KW-0732">Signal</keyword>
<protein>
    <submittedName>
        <fullName evidence="2">Heparin lyase I family protein</fullName>
    </submittedName>
</protein>
<dbReference type="EMBL" id="JACXWY010000011">
    <property type="protein sequence ID" value="MBD3847551.1"/>
    <property type="molecule type" value="Genomic_DNA"/>
</dbReference>
<feature type="chain" id="PRO_5037991319" evidence="1">
    <location>
        <begin position="28"/>
        <end position="330"/>
    </location>
</feature>
<dbReference type="RefSeq" id="WP_191124942.1">
    <property type="nucleotide sequence ID" value="NZ_JACXWY010000011.1"/>
</dbReference>
<dbReference type="Pfam" id="PF14099">
    <property type="entry name" value="Polysacc_lyase"/>
    <property type="match status" value="1"/>
</dbReference>
<keyword evidence="3" id="KW-1185">Reference proteome</keyword>
<dbReference type="Gene3D" id="2.60.120.200">
    <property type="match status" value="2"/>
</dbReference>
<dbReference type="GO" id="GO:0016829">
    <property type="term" value="F:lyase activity"/>
    <property type="evidence" value="ECO:0007669"/>
    <property type="project" value="UniProtKB-KW"/>
</dbReference>
<evidence type="ECO:0000313" key="3">
    <source>
        <dbReference type="Proteomes" id="UP000619295"/>
    </source>
</evidence>
<dbReference type="InterPro" id="IPR025975">
    <property type="entry name" value="Polysacc_lyase"/>
</dbReference>
<evidence type="ECO:0000313" key="2">
    <source>
        <dbReference type="EMBL" id="MBD3847551.1"/>
    </source>
</evidence>
<evidence type="ECO:0000256" key="1">
    <source>
        <dbReference type="SAM" id="SignalP"/>
    </source>
</evidence>
<reference evidence="2" key="1">
    <citation type="submission" date="2020-09" db="EMBL/GenBank/DDBJ databases">
        <title>Bosea spartocytisi sp. nov. a root nodule endophyte of Spartocytisus supranubius in the high mountain ecosystem fo the Teide National Park (Canary Islands, Spain).</title>
        <authorList>
            <person name="Pulido-Suarez L."/>
            <person name="Peix A."/>
            <person name="Igual J.M."/>
            <person name="Socas-Perez N."/>
            <person name="Velazquez E."/>
            <person name="Flores-Felix J.D."/>
            <person name="Leon-Barrios M."/>
        </authorList>
    </citation>
    <scope>NUCLEOTIDE SEQUENCE</scope>
    <source>
        <strain evidence="2">SSUT16</strain>
    </source>
</reference>
<name>A0A927EA58_9HYPH</name>
<comment type="caution">
    <text evidence="2">The sequence shown here is derived from an EMBL/GenBank/DDBJ whole genome shotgun (WGS) entry which is preliminary data.</text>
</comment>
<accession>A0A927EA58</accession>
<feature type="signal peptide" evidence="1">
    <location>
        <begin position="1"/>
        <end position="27"/>
    </location>
</feature>
<keyword evidence="2" id="KW-0456">Lyase</keyword>
<dbReference type="Proteomes" id="UP000619295">
    <property type="component" value="Unassembled WGS sequence"/>
</dbReference>
<dbReference type="AlphaFoldDB" id="A0A927EA58"/>